<dbReference type="InterPro" id="IPR036942">
    <property type="entry name" value="Beta-barrel_TonB_sf"/>
</dbReference>
<dbReference type="InterPro" id="IPR037066">
    <property type="entry name" value="Plug_dom_sf"/>
</dbReference>
<organism evidence="16 17">
    <name type="scientific">Sphingomonas kyungheensis</name>
    <dbReference type="NCBI Taxonomy" id="1069987"/>
    <lineage>
        <taxon>Bacteria</taxon>
        <taxon>Pseudomonadati</taxon>
        <taxon>Pseudomonadota</taxon>
        <taxon>Alphaproteobacteria</taxon>
        <taxon>Sphingomonadales</taxon>
        <taxon>Sphingomonadaceae</taxon>
        <taxon>Sphingomonas</taxon>
    </lineage>
</organism>
<evidence type="ECO:0000313" key="16">
    <source>
        <dbReference type="EMBL" id="MEI5688417.1"/>
    </source>
</evidence>
<reference evidence="16 17" key="1">
    <citation type="journal article" date="2013" name="Int. J. Syst. Evol. Microbiol.">
        <title>Sphingomonas kyungheensis sp. nov., a bacterium with ginsenoside-converting activity isolated from soil of a ginseng field.</title>
        <authorList>
            <person name="Son H.M."/>
            <person name="Yang J.E."/>
            <person name="Park Y."/>
            <person name="Han C.K."/>
            <person name="Kim S.G."/>
            <person name="Kook M."/>
            <person name="Yi T.H."/>
        </authorList>
    </citation>
    <scope>NUCLEOTIDE SEQUENCE [LARGE SCALE GENOMIC DNA]</scope>
    <source>
        <strain evidence="16 17">LMG 26582</strain>
    </source>
</reference>
<dbReference type="PANTHER" id="PTHR30069:SF53">
    <property type="entry name" value="COLICIN I RECEPTOR-RELATED"/>
    <property type="match status" value="1"/>
</dbReference>
<keyword evidence="6" id="KW-0406">Ion transport</keyword>
<feature type="compositionally biased region" description="Basic and acidic residues" evidence="12">
    <location>
        <begin position="303"/>
        <end position="322"/>
    </location>
</feature>
<feature type="signal peptide" evidence="13">
    <location>
        <begin position="1"/>
        <end position="21"/>
    </location>
</feature>
<keyword evidence="3 10" id="KW-1134">Transmembrane beta strand</keyword>
<keyword evidence="4 10" id="KW-0812">Transmembrane</keyword>
<dbReference type="InterPro" id="IPR000531">
    <property type="entry name" value="Beta-barrel_TonB"/>
</dbReference>
<evidence type="ECO:0000256" key="13">
    <source>
        <dbReference type="SAM" id="SignalP"/>
    </source>
</evidence>
<dbReference type="Pfam" id="PF07715">
    <property type="entry name" value="Plug"/>
    <property type="match status" value="1"/>
</dbReference>
<keyword evidence="2 10" id="KW-0813">Transport</keyword>
<evidence type="ECO:0000256" key="4">
    <source>
        <dbReference type="ARBA" id="ARBA00022692"/>
    </source>
</evidence>
<comment type="subcellular location">
    <subcellularLocation>
        <location evidence="1 10">Cell outer membrane</location>
        <topology evidence="1 10">Multi-pass membrane protein</topology>
    </subcellularLocation>
</comment>
<dbReference type="PROSITE" id="PS52016">
    <property type="entry name" value="TONB_DEPENDENT_REC_3"/>
    <property type="match status" value="1"/>
</dbReference>
<evidence type="ECO:0000259" key="15">
    <source>
        <dbReference type="Pfam" id="PF07715"/>
    </source>
</evidence>
<feature type="domain" description="TonB-dependent receptor-like beta-barrel" evidence="14">
    <location>
        <begin position="204"/>
        <end position="618"/>
    </location>
</feature>
<evidence type="ECO:0000256" key="12">
    <source>
        <dbReference type="SAM" id="MobiDB-lite"/>
    </source>
</evidence>
<dbReference type="RefSeq" id="WP_336545796.1">
    <property type="nucleotide sequence ID" value="NZ_JBBBDM010000009.1"/>
</dbReference>
<name>A0ABU8H636_9SPHN</name>
<proteinExistence type="inferred from homology"/>
<dbReference type="InterPro" id="IPR012910">
    <property type="entry name" value="Plug_dom"/>
</dbReference>
<dbReference type="Proteomes" id="UP001367771">
    <property type="component" value="Unassembled WGS sequence"/>
</dbReference>
<evidence type="ECO:0000259" key="14">
    <source>
        <dbReference type="Pfam" id="PF00593"/>
    </source>
</evidence>
<evidence type="ECO:0000256" key="10">
    <source>
        <dbReference type="PROSITE-ProRule" id="PRU01360"/>
    </source>
</evidence>
<evidence type="ECO:0000256" key="8">
    <source>
        <dbReference type="ARBA" id="ARBA00023136"/>
    </source>
</evidence>
<comment type="caution">
    <text evidence="16">The sequence shown here is derived from an EMBL/GenBank/DDBJ whole genome shotgun (WGS) entry which is preliminary data.</text>
</comment>
<evidence type="ECO:0000256" key="6">
    <source>
        <dbReference type="ARBA" id="ARBA00023065"/>
    </source>
</evidence>
<evidence type="ECO:0000256" key="11">
    <source>
        <dbReference type="RuleBase" id="RU003357"/>
    </source>
</evidence>
<keyword evidence="7 11" id="KW-0798">TonB box</keyword>
<dbReference type="SUPFAM" id="SSF56935">
    <property type="entry name" value="Porins"/>
    <property type="match status" value="1"/>
</dbReference>
<feature type="region of interest" description="Disordered" evidence="12">
    <location>
        <begin position="301"/>
        <end position="322"/>
    </location>
</feature>
<accession>A0ABU8H636</accession>
<feature type="chain" id="PRO_5045177460" evidence="13">
    <location>
        <begin position="22"/>
        <end position="644"/>
    </location>
</feature>
<dbReference type="PANTHER" id="PTHR30069">
    <property type="entry name" value="TONB-DEPENDENT OUTER MEMBRANE RECEPTOR"/>
    <property type="match status" value="1"/>
</dbReference>
<gene>
    <name evidence="16" type="ORF">V8201_15100</name>
</gene>
<evidence type="ECO:0000256" key="2">
    <source>
        <dbReference type="ARBA" id="ARBA00022448"/>
    </source>
</evidence>
<keyword evidence="9 10" id="KW-0998">Cell outer membrane</keyword>
<dbReference type="Pfam" id="PF00593">
    <property type="entry name" value="TonB_dep_Rec_b-barrel"/>
    <property type="match status" value="1"/>
</dbReference>
<sequence>MKTYACLILLPCLAATPPALAQSAQATGDLARAAAAGDDIIVTANRAARPADTVGQAVTVLDTATITQRQAVVVSDLLRQTPGVTVVRNGGVGTATSVNIRGAESDQTVALIDGIKLNDPSSPGGGFDFGGLLIGNIARIEVLRGAQSVLWGSQAIGGVVNLITRQPTEQLSVNARAEGGWHGTGQGFANVSGKMGPVAASLGGGYYTTDGISAYAPGTERDGFRNYAANGSLGIALAPNVSVDLRGFYSNGHTDIDGFPPPTYSFGDTREYGTSERWTGYGGLNAALFDGRFRNRLGYAHTDSNRHNYDPDGDPRETFAGKGRNDRIEYQGAVDLTQAVFATFGAEREVSRFTTSSYGGTPTVGRARIFSVYGQLAVTPIAGLTATGGIRHDDHNIFGGATTVSGSGVWSPNDGKTAFRASYSEGFKAPTLYQLQSEYGNAALRPERSRGWDAGVTQKALDGAIEASATYFRRTSFDLINFVSCAEPLTGICVDRPFGTYDNVARSRAQGVEFALTLRPVEALTFSAAYTYLDATNRSTGTANFGRALARRPDNSVTVNADYRWPFGLTTGATITAVGDSFDNATNTRRLYGYVLTDVRAAFPVFAHLEVYGRIENLFDERYQTIYQYGQPGRAAFGGIRLTY</sequence>
<dbReference type="EMBL" id="JBBBDM010000009">
    <property type="protein sequence ID" value="MEI5688417.1"/>
    <property type="molecule type" value="Genomic_DNA"/>
</dbReference>
<keyword evidence="5 13" id="KW-0732">Signal</keyword>
<evidence type="ECO:0000256" key="3">
    <source>
        <dbReference type="ARBA" id="ARBA00022452"/>
    </source>
</evidence>
<evidence type="ECO:0000256" key="5">
    <source>
        <dbReference type="ARBA" id="ARBA00022729"/>
    </source>
</evidence>
<protein>
    <submittedName>
        <fullName evidence="16">TonB-dependent receptor</fullName>
    </submittedName>
</protein>
<evidence type="ECO:0000256" key="7">
    <source>
        <dbReference type="ARBA" id="ARBA00023077"/>
    </source>
</evidence>
<keyword evidence="8 10" id="KW-0472">Membrane</keyword>
<keyword evidence="16" id="KW-0675">Receptor</keyword>
<evidence type="ECO:0000256" key="1">
    <source>
        <dbReference type="ARBA" id="ARBA00004571"/>
    </source>
</evidence>
<keyword evidence="17" id="KW-1185">Reference proteome</keyword>
<dbReference type="Gene3D" id="2.170.130.10">
    <property type="entry name" value="TonB-dependent receptor, plug domain"/>
    <property type="match status" value="1"/>
</dbReference>
<dbReference type="CDD" id="cd01347">
    <property type="entry name" value="ligand_gated_channel"/>
    <property type="match status" value="1"/>
</dbReference>
<feature type="domain" description="TonB-dependent receptor plug" evidence="15">
    <location>
        <begin position="53"/>
        <end position="159"/>
    </location>
</feature>
<dbReference type="InterPro" id="IPR039426">
    <property type="entry name" value="TonB-dep_rcpt-like"/>
</dbReference>
<evidence type="ECO:0000313" key="17">
    <source>
        <dbReference type="Proteomes" id="UP001367771"/>
    </source>
</evidence>
<dbReference type="Gene3D" id="2.40.170.20">
    <property type="entry name" value="TonB-dependent receptor, beta-barrel domain"/>
    <property type="match status" value="1"/>
</dbReference>
<comment type="similarity">
    <text evidence="10 11">Belongs to the TonB-dependent receptor family.</text>
</comment>
<evidence type="ECO:0000256" key="9">
    <source>
        <dbReference type="ARBA" id="ARBA00023237"/>
    </source>
</evidence>